<comment type="caution">
    <text evidence="2">The sequence shown here is derived from an EMBL/GenBank/DDBJ whole genome shotgun (WGS) entry which is preliminary data.</text>
</comment>
<dbReference type="RefSeq" id="WP_204131026.1">
    <property type="nucleotide sequence ID" value="NZ_JAFDVD010000009.1"/>
</dbReference>
<accession>A0ABS2CL04</accession>
<keyword evidence="3" id="KW-1185">Reference proteome</keyword>
<dbReference type="EMBL" id="JAFDVD010000009">
    <property type="protein sequence ID" value="MBM6400544.1"/>
    <property type="molecule type" value="Genomic_DNA"/>
</dbReference>
<feature type="compositionally biased region" description="Gly residues" evidence="1">
    <location>
        <begin position="179"/>
        <end position="189"/>
    </location>
</feature>
<evidence type="ECO:0000256" key="1">
    <source>
        <dbReference type="SAM" id="MobiDB-lite"/>
    </source>
</evidence>
<organism evidence="2 3">
    <name type="scientific">Phycicoccus sonneratiae</name>
    <dbReference type="NCBI Taxonomy" id="2807628"/>
    <lineage>
        <taxon>Bacteria</taxon>
        <taxon>Bacillati</taxon>
        <taxon>Actinomycetota</taxon>
        <taxon>Actinomycetes</taxon>
        <taxon>Micrococcales</taxon>
        <taxon>Intrasporangiaceae</taxon>
        <taxon>Phycicoccus</taxon>
    </lineage>
</organism>
<proteinExistence type="predicted"/>
<protein>
    <submittedName>
        <fullName evidence="2">DUF937 domain-containing protein</fullName>
    </submittedName>
</protein>
<feature type="compositionally biased region" description="Gly residues" evidence="1">
    <location>
        <begin position="207"/>
        <end position="217"/>
    </location>
</feature>
<evidence type="ECO:0000313" key="3">
    <source>
        <dbReference type="Proteomes" id="UP001430172"/>
    </source>
</evidence>
<reference evidence="2" key="1">
    <citation type="submission" date="2021-02" db="EMBL/GenBank/DDBJ databases">
        <title>Phycicoccus sp. MQZ13P-5T, whole genome shotgun sequence.</title>
        <authorList>
            <person name="Tuo L."/>
        </authorList>
    </citation>
    <scope>NUCLEOTIDE SEQUENCE</scope>
    <source>
        <strain evidence="2">MQZ13P-5</strain>
    </source>
</reference>
<dbReference type="Pfam" id="PF06078">
    <property type="entry name" value="DUF937"/>
    <property type="match status" value="1"/>
</dbReference>
<dbReference type="Proteomes" id="UP001430172">
    <property type="component" value="Unassembled WGS sequence"/>
</dbReference>
<feature type="compositionally biased region" description="Gly residues" evidence="1">
    <location>
        <begin position="156"/>
        <end position="166"/>
    </location>
</feature>
<dbReference type="InterPro" id="IPR009282">
    <property type="entry name" value="DUF937"/>
</dbReference>
<sequence>MSAYDDILGALPVDDIAGRVGASPDDVRQAAAAVVPALLGGLDANAQGGGAGSLLDALGQHDPGLLAGGADLAQLDEQDGAAIAGHIFGDRQDDVAARLGESPLTGQGVGGALVRKLIPILAPMVLSWLAGRVLGGSRGGSTGGSAGTPAPSPSLPGGGSSGGGPGSLEDMLKDVLGSATGGAAQGGSSGKAPSSGGLDAGSIIGDVLGGILGGGRR</sequence>
<feature type="region of interest" description="Disordered" evidence="1">
    <location>
        <begin position="139"/>
        <end position="217"/>
    </location>
</feature>
<name>A0ABS2CL04_9MICO</name>
<evidence type="ECO:0000313" key="2">
    <source>
        <dbReference type="EMBL" id="MBM6400544.1"/>
    </source>
</evidence>
<feature type="compositionally biased region" description="Low complexity" evidence="1">
    <location>
        <begin position="190"/>
        <end position="206"/>
    </location>
</feature>
<gene>
    <name evidence="2" type="ORF">JQN70_09130</name>
</gene>